<reference evidence="1 2" key="1">
    <citation type="submission" date="2019-03" db="EMBL/GenBank/DDBJ databases">
        <authorList>
            <person name="Kim H."/>
            <person name="Yu S.-M."/>
        </authorList>
    </citation>
    <scope>NUCLEOTIDE SEQUENCE [LARGE SCALE GENOMIC DNA]</scope>
    <source>
        <strain evidence="1 2">NBC122</strain>
    </source>
</reference>
<sequence>MALIFFTDNTIFCKIHFLYSYKNTLHFGPDWNGLVLRREKAGLIFRRKNKSGAPENYFSNQKKSIPEMNPVYFNESV</sequence>
<dbReference type="EMBL" id="CP037954">
    <property type="protein sequence ID" value="QBO59691.1"/>
    <property type="molecule type" value="Genomic_DNA"/>
</dbReference>
<evidence type="ECO:0000313" key="2">
    <source>
        <dbReference type="Proteomes" id="UP000294419"/>
    </source>
</evidence>
<protein>
    <submittedName>
        <fullName evidence="1">Uncharacterized protein</fullName>
    </submittedName>
</protein>
<keyword evidence="2" id="KW-1185">Reference proteome</keyword>
<dbReference type="AlphaFoldDB" id="A0A4P6ZIQ0"/>
<name>A0A4P6ZIQ0_9FLAO</name>
<organism evidence="1 2">
    <name type="scientific">Chryseobacterium salivictor</name>
    <dbReference type="NCBI Taxonomy" id="2547600"/>
    <lineage>
        <taxon>Bacteria</taxon>
        <taxon>Pseudomonadati</taxon>
        <taxon>Bacteroidota</taxon>
        <taxon>Flavobacteriia</taxon>
        <taxon>Flavobacteriales</taxon>
        <taxon>Weeksellaceae</taxon>
        <taxon>Chryseobacterium group</taxon>
        <taxon>Chryseobacterium</taxon>
    </lineage>
</organism>
<dbReference type="KEGG" id="csal:NBC122_02891"/>
<evidence type="ECO:0000313" key="1">
    <source>
        <dbReference type="EMBL" id="QBO59691.1"/>
    </source>
</evidence>
<gene>
    <name evidence="1" type="ORF">NBC122_02891</name>
</gene>
<dbReference type="Proteomes" id="UP000294419">
    <property type="component" value="Chromosome"/>
</dbReference>
<proteinExistence type="predicted"/>
<accession>A0A4P6ZIQ0</accession>